<name>C2CH74_9FIRM</name>
<dbReference type="RefSeq" id="WP_004837711.1">
    <property type="nucleotide sequence ID" value="NZ_GG666303.1"/>
</dbReference>
<dbReference type="SUPFAM" id="SSF52540">
    <property type="entry name" value="P-loop containing nucleoside triphosphate hydrolases"/>
    <property type="match status" value="1"/>
</dbReference>
<comment type="caution">
    <text evidence="1">The sequence shown here is derived from an EMBL/GenBank/DDBJ whole genome shotgun (WGS) entry which is preliminary data.</text>
</comment>
<protein>
    <recommendedName>
        <fullName evidence="3">ABC transporter domain-containing protein</fullName>
    </recommendedName>
</protein>
<accession>C2CH74</accession>
<dbReference type="InterPro" id="IPR027417">
    <property type="entry name" value="P-loop_NTPase"/>
</dbReference>
<organism evidence="1 2">
    <name type="scientific">Anaerococcus tetradius ATCC 35098</name>
    <dbReference type="NCBI Taxonomy" id="525255"/>
    <lineage>
        <taxon>Bacteria</taxon>
        <taxon>Bacillati</taxon>
        <taxon>Bacillota</taxon>
        <taxon>Tissierellia</taxon>
        <taxon>Tissierellales</taxon>
        <taxon>Peptoniphilaceae</taxon>
        <taxon>Anaerococcus</taxon>
    </lineage>
</organism>
<sequence length="83" mass="9174">MALIIDKVKKIYKQGEIEVKAVNDVSFTVKEGEFLSIIGDSGSGDSDIMMTDTINPLKSKFKGFHKTFKQDDLGLSLSSFLLN</sequence>
<dbReference type="Proteomes" id="UP000003744">
    <property type="component" value="Unassembled WGS sequence"/>
</dbReference>
<dbReference type="eggNOG" id="ENOG502ZRJ3">
    <property type="taxonomic scope" value="Bacteria"/>
</dbReference>
<proteinExistence type="predicted"/>
<dbReference type="EMBL" id="ACGC01000045">
    <property type="protein sequence ID" value="EEI83140.1"/>
    <property type="molecule type" value="Genomic_DNA"/>
</dbReference>
<evidence type="ECO:0000313" key="1">
    <source>
        <dbReference type="EMBL" id="EEI83140.1"/>
    </source>
</evidence>
<dbReference type="Gene3D" id="3.40.50.300">
    <property type="entry name" value="P-loop containing nucleotide triphosphate hydrolases"/>
    <property type="match status" value="1"/>
</dbReference>
<evidence type="ECO:0008006" key="3">
    <source>
        <dbReference type="Google" id="ProtNLM"/>
    </source>
</evidence>
<gene>
    <name evidence="1" type="ORF">HMPREF0077_0834</name>
</gene>
<dbReference type="HOGENOM" id="CLU_196771_0_0_9"/>
<evidence type="ECO:0000313" key="2">
    <source>
        <dbReference type="Proteomes" id="UP000003744"/>
    </source>
</evidence>
<reference evidence="1 2" key="1">
    <citation type="submission" date="2009-01" db="EMBL/GenBank/DDBJ databases">
        <authorList>
            <person name="Qin X."/>
            <person name="Bachman B."/>
            <person name="Battles P."/>
            <person name="Bell A."/>
            <person name="Bess C."/>
            <person name="Bickham C."/>
            <person name="Chaboub L."/>
            <person name="Chen D."/>
            <person name="Coyle M."/>
            <person name="Deiros D.R."/>
            <person name="Dinh H."/>
            <person name="Forbes L."/>
            <person name="Fowler G."/>
            <person name="Francisco L."/>
            <person name="Fu Q."/>
            <person name="Gubbala S."/>
            <person name="Hale W."/>
            <person name="Han Y."/>
            <person name="Hemphill L."/>
            <person name="Highlander S.K."/>
            <person name="Hirani K."/>
            <person name="Hogues M."/>
            <person name="Jackson L."/>
            <person name="Jakkamsetti A."/>
            <person name="Javaid M."/>
            <person name="Jiang H."/>
            <person name="Korchina V."/>
            <person name="Kovar C."/>
            <person name="Lara F."/>
            <person name="Lee S."/>
            <person name="Mata R."/>
            <person name="Mathew T."/>
            <person name="Moen C."/>
            <person name="Morales K."/>
            <person name="Munidasa M."/>
            <person name="Nazareth L."/>
            <person name="Ngo R."/>
            <person name="Nguyen L."/>
            <person name="Okwuonu G."/>
            <person name="Ongeri F."/>
            <person name="Patil S."/>
            <person name="Petrosino J."/>
            <person name="Pham C."/>
            <person name="Pham P."/>
            <person name="Pu L.-L."/>
            <person name="Puazo M."/>
            <person name="Raj R."/>
            <person name="Reid J."/>
            <person name="Rouhana J."/>
            <person name="Saada N."/>
            <person name="Shang Y."/>
            <person name="Simmons D."/>
            <person name="Thornton R."/>
            <person name="Warren J."/>
            <person name="Weissenberger G."/>
            <person name="Zhang J."/>
            <person name="Zhang L."/>
            <person name="Zhou C."/>
            <person name="Zhu D."/>
            <person name="Muzny D."/>
            <person name="Worley K."/>
            <person name="Gibbs R."/>
        </authorList>
    </citation>
    <scope>NUCLEOTIDE SEQUENCE [LARGE SCALE GENOMIC DNA]</scope>
    <source>
        <strain evidence="1 2">ATCC 35098</strain>
    </source>
</reference>
<dbReference type="AlphaFoldDB" id="C2CH74"/>